<dbReference type="EMBL" id="JACCEW010000002">
    <property type="protein sequence ID" value="NYT36427.1"/>
    <property type="molecule type" value="Genomic_DNA"/>
</dbReference>
<feature type="domain" description="SAF" evidence="2">
    <location>
        <begin position="7"/>
        <end position="82"/>
    </location>
</feature>
<evidence type="ECO:0000256" key="1">
    <source>
        <dbReference type="ARBA" id="ARBA00023239"/>
    </source>
</evidence>
<dbReference type="OrthoDB" id="9804574at2"/>
<keyword evidence="3" id="KW-0378">Hydrolase</keyword>
<evidence type="ECO:0000259" key="2">
    <source>
        <dbReference type="SMART" id="SM00858"/>
    </source>
</evidence>
<dbReference type="GO" id="GO:0019698">
    <property type="term" value="P:D-galacturonate catabolic process"/>
    <property type="evidence" value="ECO:0007669"/>
    <property type="project" value="TreeGrafter"/>
</dbReference>
<evidence type="ECO:0000313" key="3">
    <source>
        <dbReference type="EMBL" id="NYT36427.1"/>
    </source>
</evidence>
<organism evidence="3 4">
    <name type="scientific">Allopusillimonas soli</name>
    <dbReference type="NCBI Taxonomy" id="659016"/>
    <lineage>
        <taxon>Bacteria</taxon>
        <taxon>Pseudomonadati</taxon>
        <taxon>Pseudomonadota</taxon>
        <taxon>Betaproteobacteria</taxon>
        <taxon>Burkholderiales</taxon>
        <taxon>Alcaligenaceae</taxon>
        <taxon>Allopusillimonas</taxon>
    </lineage>
</organism>
<dbReference type="GO" id="GO:0016787">
    <property type="term" value="F:hydrolase activity"/>
    <property type="evidence" value="ECO:0007669"/>
    <property type="project" value="UniProtKB-KW"/>
</dbReference>
<dbReference type="InterPro" id="IPR013974">
    <property type="entry name" value="SAF"/>
</dbReference>
<dbReference type="GO" id="GO:0016829">
    <property type="term" value="F:lyase activity"/>
    <property type="evidence" value="ECO:0007669"/>
    <property type="project" value="UniProtKB-KW"/>
</dbReference>
<dbReference type="PANTHER" id="PTHR30536:SF5">
    <property type="entry name" value="ALTRONATE DEHYDRATASE"/>
    <property type="match status" value="1"/>
</dbReference>
<accession>A0A853F8X0</accession>
<dbReference type="CDD" id="cd11613">
    <property type="entry name" value="SAF_AH_GD"/>
    <property type="match status" value="1"/>
</dbReference>
<sequence>MQIRDEDQVATAITELLPGESVKIRGVRKEYEIQVMELIPTGHKIALRDIAHNEEILKYGEVIGAATTAIPAGHHVHMHNCFGLKARRFSGPSKPGESQDA</sequence>
<proteinExistence type="predicted"/>
<evidence type="ECO:0000313" key="4">
    <source>
        <dbReference type="Proteomes" id="UP000580517"/>
    </source>
</evidence>
<reference evidence="3 4" key="1">
    <citation type="submission" date="2020-07" db="EMBL/GenBank/DDBJ databases">
        <title>Taxonomic revisions and descriptions of new bacterial species based on genomic comparisons in the high-G+C-content subgroup of the family Alcaligenaceae.</title>
        <authorList>
            <person name="Szabo A."/>
            <person name="Felfoldi T."/>
        </authorList>
    </citation>
    <scope>NUCLEOTIDE SEQUENCE [LARGE SCALE GENOMIC DNA]</scope>
    <source>
        <strain evidence="3 4">DSM 25264</strain>
    </source>
</reference>
<gene>
    <name evidence="3" type="ORF">H0A68_06045</name>
</gene>
<dbReference type="Proteomes" id="UP000580517">
    <property type="component" value="Unassembled WGS sequence"/>
</dbReference>
<keyword evidence="1" id="KW-0456">Lyase</keyword>
<dbReference type="Pfam" id="PF08666">
    <property type="entry name" value="SAF"/>
    <property type="match status" value="1"/>
</dbReference>
<name>A0A853F8X0_9BURK</name>
<dbReference type="AlphaFoldDB" id="A0A853F8X0"/>
<comment type="caution">
    <text evidence="3">The sequence shown here is derived from an EMBL/GenBank/DDBJ whole genome shotgun (WGS) entry which is preliminary data.</text>
</comment>
<dbReference type="InterPro" id="IPR044144">
    <property type="entry name" value="SAF_UxaA/GarD"/>
</dbReference>
<dbReference type="SMART" id="SM00858">
    <property type="entry name" value="SAF"/>
    <property type="match status" value="1"/>
</dbReference>
<dbReference type="Gene3D" id="2.30.130.110">
    <property type="match status" value="1"/>
</dbReference>
<protein>
    <submittedName>
        <fullName evidence="3">UxaA family hydrolase</fullName>
    </submittedName>
</protein>
<dbReference type="PANTHER" id="PTHR30536">
    <property type="entry name" value="ALTRONATE/GALACTARATE DEHYDRATASE"/>
    <property type="match status" value="1"/>
</dbReference>
<dbReference type="InterPro" id="IPR052172">
    <property type="entry name" value="UxaA_altronate/galactarate_dh"/>
</dbReference>
<keyword evidence="4" id="KW-1185">Reference proteome</keyword>